<dbReference type="PANTHER" id="PTHR24070">
    <property type="entry name" value="RAS, DI-RAS, AND RHEB FAMILY MEMBERS OF SMALL GTPASE SUPERFAMILY"/>
    <property type="match status" value="1"/>
</dbReference>
<dbReference type="PROSITE" id="PS51420">
    <property type="entry name" value="RHO"/>
    <property type="match status" value="1"/>
</dbReference>
<dbReference type="PRINTS" id="PR00449">
    <property type="entry name" value="RASTRNSFRMNG"/>
</dbReference>
<dbReference type="NCBIfam" id="TIGR00231">
    <property type="entry name" value="small_GTP"/>
    <property type="match status" value="1"/>
</dbReference>
<dbReference type="SUPFAM" id="SSF52540">
    <property type="entry name" value="P-loop containing nucleoside triphosphate hydrolases"/>
    <property type="match status" value="1"/>
</dbReference>
<dbReference type="InterPro" id="IPR020849">
    <property type="entry name" value="Small_GTPase_Ras-type"/>
</dbReference>
<dbReference type="InterPro" id="IPR027417">
    <property type="entry name" value="P-loop_NTPase"/>
</dbReference>
<dbReference type="SMART" id="SM00174">
    <property type="entry name" value="RHO"/>
    <property type="match status" value="1"/>
</dbReference>
<dbReference type="GO" id="GO:0005525">
    <property type="term" value="F:GTP binding"/>
    <property type="evidence" value="ECO:0007669"/>
    <property type="project" value="UniProtKB-KW"/>
</dbReference>
<reference evidence="4" key="1">
    <citation type="submission" date="2014-08" db="EMBL/GenBank/DDBJ databases">
        <authorList>
            <person name="Sharma Rahul"/>
            <person name="Thines Marco"/>
        </authorList>
    </citation>
    <scope>NUCLEOTIDE SEQUENCE</scope>
</reference>
<dbReference type="SMART" id="SM00175">
    <property type="entry name" value="RAB"/>
    <property type="match status" value="1"/>
</dbReference>
<dbReference type="GO" id="GO:0007165">
    <property type="term" value="P:signal transduction"/>
    <property type="evidence" value="ECO:0007669"/>
    <property type="project" value="InterPro"/>
</dbReference>
<dbReference type="GO" id="GO:0005886">
    <property type="term" value="C:plasma membrane"/>
    <property type="evidence" value="ECO:0007669"/>
    <property type="project" value="UniProtKB-SubCell"/>
</dbReference>
<dbReference type="Pfam" id="PF00071">
    <property type="entry name" value="Ras"/>
    <property type="match status" value="1"/>
</dbReference>
<name>A0A0F7SFF9_PHARH</name>
<dbReference type="PROSITE" id="PS51421">
    <property type="entry name" value="RAS"/>
    <property type="match status" value="1"/>
</dbReference>
<proteinExistence type="predicted"/>
<keyword evidence="3" id="KW-0342">GTP-binding</keyword>
<dbReference type="GO" id="GO:0003924">
    <property type="term" value="F:GTPase activity"/>
    <property type="evidence" value="ECO:0007669"/>
    <property type="project" value="InterPro"/>
</dbReference>
<comment type="subcellular location">
    <subcellularLocation>
        <location evidence="1">Cell membrane</location>
        <topology evidence="1">Lipid-anchor</topology>
        <orientation evidence="1">Cytoplasmic side</orientation>
    </subcellularLocation>
</comment>
<organism evidence="4">
    <name type="scientific">Phaffia rhodozyma</name>
    <name type="common">Yeast</name>
    <name type="synonym">Xanthophyllomyces dendrorhous</name>
    <dbReference type="NCBI Taxonomy" id="264483"/>
    <lineage>
        <taxon>Eukaryota</taxon>
        <taxon>Fungi</taxon>
        <taxon>Dikarya</taxon>
        <taxon>Basidiomycota</taxon>
        <taxon>Agaricomycotina</taxon>
        <taxon>Tremellomycetes</taxon>
        <taxon>Cystofilobasidiales</taxon>
        <taxon>Mrakiaceae</taxon>
        <taxon>Phaffia</taxon>
    </lineage>
</organism>
<evidence type="ECO:0000256" key="3">
    <source>
        <dbReference type="ARBA" id="ARBA00023134"/>
    </source>
</evidence>
<dbReference type="InterPro" id="IPR005225">
    <property type="entry name" value="Small_GTP-bd"/>
</dbReference>
<dbReference type="Gene3D" id="3.40.50.300">
    <property type="entry name" value="P-loop containing nucleotide triphosphate hydrolases"/>
    <property type="match status" value="1"/>
</dbReference>
<evidence type="ECO:0000313" key="4">
    <source>
        <dbReference type="EMBL" id="CDZ97536.1"/>
    </source>
</evidence>
<dbReference type="FunFam" id="3.40.50.300:FF:001447">
    <property type="entry name" value="Ras-related protein Rab-1B"/>
    <property type="match status" value="1"/>
</dbReference>
<sequence length="203" mass="22645">MNTKLTGSNKSKCFHRITMLGDGGVGKTALAVQFTSAEFVQDYDPTIEDSYRKNLVIEGEQHVIEIFDTAGQEEYSALRSQWIKEGEAVILVYSIASAISFNRIPEFFQSVVDLKRQIGENSPPMILIGNKCDRGSDGREVSFANGVEMAELLGIEDFYELSAMTRTDIEESFQKLIAKLMDLKTGVSDEELCSHVKEEVVDL</sequence>
<dbReference type="PROSITE" id="PS51419">
    <property type="entry name" value="RAB"/>
    <property type="match status" value="1"/>
</dbReference>
<dbReference type="EMBL" id="LN483211">
    <property type="protein sequence ID" value="CDZ97536.1"/>
    <property type="molecule type" value="Genomic_DNA"/>
</dbReference>
<protein>
    <submittedName>
        <fullName evidence="4">Ras protein</fullName>
    </submittedName>
</protein>
<evidence type="ECO:0000256" key="2">
    <source>
        <dbReference type="ARBA" id="ARBA00022741"/>
    </source>
</evidence>
<dbReference type="InterPro" id="IPR001806">
    <property type="entry name" value="Small_GTPase"/>
</dbReference>
<accession>A0A0F7SFF9</accession>
<dbReference type="AlphaFoldDB" id="A0A0F7SFF9"/>
<dbReference type="SMART" id="SM00173">
    <property type="entry name" value="RAS"/>
    <property type="match status" value="1"/>
</dbReference>
<evidence type="ECO:0000256" key="1">
    <source>
        <dbReference type="ARBA" id="ARBA00004342"/>
    </source>
</evidence>
<keyword evidence="2" id="KW-0547">Nucleotide-binding</keyword>